<sequence>MSNKKSNSGNPAIMYLDNSKSDDSKTIVNLFARNFSQNYSSDFCPKKALDYNTHINICKIEIKERDTFQLMVKLPNHACKGPDEISPLLFKSCAGALAAPLTLIFQRSLDTGVFPQRWKTSYITPIFKSSGDKSDIKSYRPVSISSIIPKLFFL</sequence>
<dbReference type="PANTHER" id="PTHR33395:SF22">
    <property type="entry name" value="REVERSE TRANSCRIPTASE DOMAIN-CONTAINING PROTEIN"/>
    <property type="match status" value="1"/>
</dbReference>
<dbReference type="PANTHER" id="PTHR33395">
    <property type="entry name" value="TRANSCRIPTASE, PUTATIVE-RELATED-RELATED"/>
    <property type="match status" value="1"/>
</dbReference>
<accession>A0A8D9AKJ2</accession>
<dbReference type="EMBL" id="HBUF01571770">
    <property type="protein sequence ID" value="CAG6766876.1"/>
    <property type="molecule type" value="Transcribed_RNA"/>
</dbReference>
<dbReference type="AlphaFoldDB" id="A0A8D9AKJ2"/>
<organism evidence="1">
    <name type="scientific">Cacopsylla melanoneura</name>
    <dbReference type="NCBI Taxonomy" id="428564"/>
    <lineage>
        <taxon>Eukaryota</taxon>
        <taxon>Metazoa</taxon>
        <taxon>Ecdysozoa</taxon>
        <taxon>Arthropoda</taxon>
        <taxon>Hexapoda</taxon>
        <taxon>Insecta</taxon>
        <taxon>Pterygota</taxon>
        <taxon>Neoptera</taxon>
        <taxon>Paraneoptera</taxon>
        <taxon>Hemiptera</taxon>
        <taxon>Sternorrhyncha</taxon>
        <taxon>Psylloidea</taxon>
        <taxon>Psyllidae</taxon>
        <taxon>Psyllinae</taxon>
        <taxon>Cacopsylla</taxon>
    </lineage>
</organism>
<evidence type="ECO:0000313" key="1">
    <source>
        <dbReference type="EMBL" id="CAG6766876.1"/>
    </source>
</evidence>
<name>A0A8D9AKJ2_9HEMI</name>
<proteinExistence type="predicted"/>
<protein>
    <submittedName>
        <fullName evidence="1">Uncharacterized protein</fullName>
    </submittedName>
</protein>
<reference evidence="1" key="1">
    <citation type="submission" date="2021-05" db="EMBL/GenBank/DDBJ databases">
        <authorList>
            <person name="Alioto T."/>
            <person name="Alioto T."/>
            <person name="Gomez Garrido J."/>
        </authorList>
    </citation>
    <scope>NUCLEOTIDE SEQUENCE</scope>
</reference>